<keyword evidence="5" id="KW-0413">Isomerase</keyword>
<dbReference type="EC" id="5.3.3.12" evidence="8"/>
<keyword evidence="3" id="KW-0202">Cytokine</keyword>
<dbReference type="Pfam" id="PF01187">
    <property type="entry name" value="MIF"/>
    <property type="match status" value="1"/>
</dbReference>
<dbReference type="Gene3D" id="3.30.429.10">
    <property type="entry name" value="Macrophage Migration Inhibitory Factor"/>
    <property type="match status" value="1"/>
</dbReference>
<comment type="catalytic activity">
    <reaction evidence="6">
        <text>3-phenylpyruvate = enol-phenylpyruvate</text>
        <dbReference type="Rhea" id="RHEA:17097"/>
        <dbReference type="ChEBI" id="CHEBI:16815"/>
        <dbReference type="ChEBI" id="CHEBI:18005"/>
        <dbReference type="EC" id="5.3.2.1"/>
    </reaction>
</comment>
<dbReference type="Proteomes" id="UP000785200">
    <property type="component" value="Unassembled WGS sequence"/>
</dbReference>
<evidence type="ECO:0000256" key="11">
    <source>
        <dbReference type="ARBA" id="ARBA00041912"/>
    </source>
</evidence>
<sequence length="349" mass="38711">MPSITLRPLETTSPGYESAEEIKLEPHKAEVVIQKRSLKELVLNNHLPPSPANSDDDQMPIGDTMEQRRITRDISRGSPGDEENSPHTKSPEQRQLAKKRSQYYEDAFAYRDPHSSARERVSRESMIMADVRTNVIIQDEYTFITDLSYTLSARYQRPESSVLVTVSHSACLLFAGSFDPAYTMSITALQSQLQPVTNKRNAALLQKVMEDVLGVVPERGVIRFMPIAEANLATNGKTVAGEIGDLVKEGPEEASSIRRTLSRGKNRQSTKSLHNLRINSPLPTHDEAVSPSASVRSFGPQDPSSLSAVPAMPLVPTERSPRDLKAEKTQRMGRRKSFITSLFGKGGDR</sequence>
<evidence type="ECO:0000256" key="2">
    <source>
        <dbReference type="ARBA" id="ARBA00005851"/>
    </source>
</evidence>
<evidence type="ECO:0000256" key="5">
    <source>
        <dbReference type="ARBA" id="ARBA00023235"/>
    </source>
</evidence>
<comment type="subcellular location">
    <subcellularLocation>
        <location evidence="1">Secreted</location>
    </subcellularLocation>
</comment>
<evidence type="ECO:0000256" key="4">
    <source>
        <dbReference type="ARBA" id="ARBA00022525"/>
    </source>
</evidence>
<proteinExistence type="inferred from homology"/>
<dbReference type="GO" id="GO:0004167">
    <property type="term" value="F:dopachrome isomerase activity"/>
    <property type="evidence" value="ECO:0007669"/>
    <property type="project" value="UniProtKB-EC"/>
</dbReference>
<evidence type="ECO:0000256" key="6">
    <source>
        <dbReference type="ARBA" id="ARBA00036735"/>
    </source>
</evidence>
<evidence type="ECO:0000256" key="3">
    <source>
        <dbReference type="ARBA" id="ARBA00022514"/>
    </source>
</evidence>
<feature type="region of interest" description="Disordered" evidence="13">
    <location>
        <begin position="251"/>
        <end position="349"/>
    </location>
</feature>
<comment type="similarity">
    <text evidence="2">Belongs to the MIF family.</text>
</comment>
<gene>
    <name evidence="14" type="ORF">D0Z07_1458</name>
</gene>
<evidence type="ECO:0000256" key="8">
    <source>
        <dbReference type="ARBA" id="ARBA00038932"/>
    </source>
</evidence>
<feature type="region of interest" description="Disordered" evidence="13">
    <location>
        <begin position="1"/>
        <end position="22"/>
    </location>
</feature>
<evidence type="ECO:0000256" key="7">
    <source>
        <dbReference type="ARBA" id="ARBA00036823"/>
    </source>
</evidence>
<evidence type="ECO:0000313" key="14">
    <source>
        <dbReference type="EMBL" id="KAG0652376.1"/>
    </source>
</evidence>
<evidence type="ECO:0000256" key="13">
    <source>
        <dbReference type="SAM" id="MobiDB-lite"/>
    </source>
</evidence>
<dbReference type="OrthoDB" id="255819at2759"/>
<evidence type="ECO:0000256" key="9">
    <source>
        <dbReference type="ARBA" id="ARBA00039086"/>
    </source>
</evidence>
<dbReference type="EC" id="5.3.2.1" evidence="9"/>
<keyword evidence="4" id="KW-0964">Secreted</keyword>
<feature type="region of interest" description="Disordered" evidence="13">
    <location>
        <begin position="74"/>
        <end position="98"/>
    </location>
</feature>
<comment type="catalytic activity">
    <reaction evidence="7">
        <text>L-dopachrome = 5,6-dihydroxyindole-2-carboxylate</text>
        <dbReference type="Rhea" id="RHEA:13041"/>
        <dbReference type="ChEBI" id="CHEBI:16875"/>
        <dbReference type="ChEBI" id="CHEBI:57509"/>
        <dbReference type="EC" id="5.3.3.12"/>
    </reaction>
</comment>
<comment type="caution">
    <text evidence="14">The sequence shown here is derived from an EMBL/GenBank/DDBJ whole genome shotgun (WGS) entry which is preliminary data.</text>
</comment>
<accession>A0A9P6VPW7</accession>
<protein>
    <recommendedName>
        <fullName evidence="12">L-dopachrome isomerase</fullName>
        <ecNumber evidence="9">5.3.2.1</ecNumber>
        <ecNumber evidence="8">5.3.3.12</ecNumber>
    </recommendedName>
    <alternativeName>
        <fullName evidence="10">L-dopachrome tautomerase</fullName>
    </alternativeName>
    <alternativeName>
        <fullName evidence="11">Phenylpyruvate tautomerase</fullName>
    </alternativeName>
</protein>
<evidence type="ECO:0000256" key="10">
    <source>
        <dbReference type="ARBA" id="ARBA00041631"/>
    </source>
</evidence>
<name>A0A9P6VPW7_9HELO</name>
<feature type="compositionally biased region" description="Basic and acidic residues" evidence="13">
    <location>
        <begin position="319"/>
        <end position="330"/>
    </location>
</feature>
<evidence type="ECO:0000256" key="12">
    <source>
        <dbReference type="ARBA" id="ARBA00042730"/>
    </source>
</evidence>
<dbReference type="GO" id="GO:0050178">
    <property type="term" value="F:phenylpyruvate tautomerase activity"/>
    <property type="evidence" value="ECO:0007669"/>
    <property type="project" value="UniProtKB-EC"/>
</dbReference>
<dbReference type="AlphaFoldDB" id="A0A9P6VPW7"/>
<dbReference type="GO" id="GO:0005576">
    <property type="term" value="C:extracellular region"/>
    <property type="evidence" value="ECO:0007669"/>
    <property type="project" value="UniProtKB-SubCell"/>
</dbReference>
<evidence type="ECO:0000256" key="1">
    <source>
        <dbReference type="ARBA" id="ARBA00004613"/>
    </source>
</evidence>
<evidence type="ECO:0000313" key="15">
    <source>
        <dbReference type="Proteomes" id="UP000785200"/>
    </source>
</evidence>
<keyword evidence="15" id="KW-1185">Reference proteome</keyword>
<dbReference type="InterPro" id="IPR001398">
    <property type="entry name" value="Macrophage_inhib_fac"/>
</dbReference>
<dbReference type="EMBL" id="VNKQ01000003">
    <property type="protein sequence ID" value="KAG0652376.1"/>
    <property type="molecule type" value="Genomic_DNA"/>
</dbReference>
<dbReference type="PANTHER" id="PTHR11954">
    <property type="entry name" value="D-DOPACHROME DECARBOXYLASE"/>
    <property type="match status" value="1"/>
</dbReference>
<reference evidence="14" key="1">
    <citation type="submission" date="2019-07" db="EMBL/GenBank/DDBJ databases">
        <title>Hyphodiscus hymeniophilus genome sequencing and assembly.</title>
        <authorList>
            <person name="Kramer G."/>
            <person name="Nodwell J."/>
        </authorList>
    </citation>
    <scope>NUCLEOTIDE SEQUENCE</scope>
    <source>
        <strain evidence="14">ATCC 34498</strain>
    </source>
</reference>
<organism evidence="14 15">
    <name type="scientific">Hyphodiscus hymeniophilus</name>
    <dbReference type="NCBI Taxonomy" id="353542"/>
    <lineage>
        <taxon>Eukaryota</taxon>
        <taxon>Fungi</taxon>
        <taxon>Dikarya</taxon>
        <taxon>Ascomycota</taxon>
        <taxon>Pezizomycotina</taxon>
        <taxon>Leotiomycetes</taxon>
        <taxon>Helotiales</taxon>
        <taxon>Hyphodiscaceae</taxon>
        <taxon>Hyphodiscus</taxon>
    </lineage>
</organism>
<dbReference type="PANTHER" id="PTHR11954:SF6">
    <property type="entry name" value="MACROPHAGE MIGRATION INHIBITORY FACTOR"/>
    <property type="match status" value="1"/>
</dbReference>
<dbReference type="InterPro" id="IPR014347">
    <property type="entry name" value="Tautomerase/MIF_sf"/>
</dbReference>
<feature type="compositionally biased region" description="Polar residues" evidence="13">
    <location>
        <begin position="269"/>
        <end position="282"/>
    </location>
</feature>
<dbReference type="SUPFAM" id="SSF55331">
    <property type="entry name" value="Tautomerase/MIF"/>
    <property type="match status" value="1"/>
</dbReference>